<feature type="transmembrane region" description="Helical" evidence="6">
    <location>
        <begin position="153"/>
        <end position="171"/>
    </location>
</feature>
<gene>
    <name evidence="8" type="ORF">S250_18C08.22</name>
</gene>
<evidence type="ECO:0000256" key="2">
    <source>
        <dbReference type="ARBA" id="ARBA00022692"/>
    </source>
</evidence>
<reference evidence="8" key="2">
    <citation type="journal article" date="2004" name="Genome Res.">
        <title>Gene loss and movement in the maize genome.</title>
        <authorList>
            <person name="Lai J."/>
            <person name="Ma J."/>
            <person name="Swigonova Z."/>
            <person name="Ramakrishna W."/>
            <person name="Linton E."/>
            <person name="Llaca V."/>
            <person name="Tanyolac B."/>
            <person name="Park Y.J."/>
            <person name="Jeong O.Y."/>
            <person name="Bennetzen J.L."/>
            <person name="Messing J."/>
        </authorList>
    </citation>
    <scope>NUCLEOTIDE SEQUENCE</scope>
</reference>
<feature type="transmembrane region" description="Helical" evidence="6">
    <location>
        <begin position="270"/>
        <end position="289"/>
    </location>
</feature>
<feature type="region of interest" description="Disordered" evidence="5">
    <location>
        <begin position="61"/>
        <end position="82"/>
    </location>
</feature>
<dbReference type="AlphaFoldDB" id="Q8W0S5"/>
<organism evidence="8">
    <name type="scientific">Sorghum bicolor</name>
    <name type="common">Sorghum</name>
    <name type="synonym">Sorghum vulgare</name>
    <dbReference type="NCBI Taxonomy" id="4558"/>
    <lineage>
        <taxon>Eukaryota</taxon>
        <taxon>Viridiplantae</taxon>
        <taxon>Streptophyta</taxon>
        <taxon>Embryophyta</taxon>
        <taxon>Tracheophyta</taxon>
        <taxon>Spermatophyta</taxon>
        <taxon>Magnoliopsida</taxon>
        <taxon>Liliopsida</taxon>
        <taxon>Poales</taxon>
        <taxon>Poaceae</taxon>
        <taxon>PACMAD clade</taxon>
        <taxon>Panicoideae</taxon>
        <taxon>Andropogonodae</taxon>
        <taxon>Andropogoneae</taxon>
        <taxon>Sorghinae</taxon>
        <taxon>Sorghum</taxon>
    </lineage>
</organism>
<dbReference type="Pfam" id="PF03151">
    <property type="entry name" value="TPT"/>
    <property type="match status" value="1"/>
</dbReference>
<evidence type="ECO:0000256" key="6">
    <source>
        <dbReference type="SAM" id="Phobius"/>
    </source>
</evidence>
<feature type="transmembrane region" description="Helical" evidence="6">
    <location>
        <begin position="32"/>
        <end position="51"/>
    </location>
</feature>
<feature type="transmembrane region" description="Helical" evidence="6">
    <location>
        <begin position="359"/>
        <end position="376"/>
    </location>
</feature>
<feature type="compositionally biased region" description="Gly residues" evidence="5">
    <location>
        <begin position="1"/>
        <end position="10"/>
    </location>
</feature>
<feature type="transmembrane region" description="Helical" evidence="6">
    <location>
        <begin position="238"/>
        <end position="258"/>
    </location>
</feature>
<dbReference type="ExpressionAtlas" id="Q8W0S5">
    <property type="expression patterns" value="baseline and differential"/>
</dbReference>
<evidence type="ECO:0000256" key="5">
    <source>
        <dbReference type="SAM" id="MobiDB-lite"/>
    </source>
</evidence>
<keyword evidence="2 6" id="KW-0812">Transmembrane</keyword>
<dbReference type="InterPro" id="IPR037185">
    <property type="entry name" value="EmrE-like"/>
</dbReference>
<evidence type="ECO:0000256" key="4">
    <source>
        <dbReference type="ARBA" id="ARBA00023136"/>
    </source>
</evidence>
<dbReference type="InterPro" id="IPR050186">
    <property type="entry name" value="TPT_transporter"/>
</dbReference>
<dbReference type="SUPFAM" id="SSF103481">
    <property type="entry name" value="Multidrug resistance efflux transporter EmrE"/>
    <property type="match status" value="1"/>
</dbReference>
<reference evidence="8" key="1">
    <citation type="journal article" date="2004" name="Genome Res.">
        <title>Close split of sorghum and maize genome progenitors.</title>
        <authorList>
            <person name="Swigonova Z."/>
            <person name="Lai J."/>
            <person name="Ma J."/>
            <person name="Ramakrishna W."/>
            <person name="Llaca V."/>
            <person name="Bennetzen J.L."/>
            <person name="Messing J."/>
        </authorList>
    </citation>
    <scope>NUCLEOTIDE SEQUENCE</scope>
</reference>
<name>Q8W0S5_SORBI</name>
<dbReference type="InterPro" id="IPR004853">
    <property type="entry name" value="Sugar_P_trans_dom"/>
</dbReference>
<feature type="region of interest" description="Disordered" evidence="5">
    <location>
        <begin position="407"/>
        <end position="431"/>
    </location>
</feature>
<evidence type="ECO:0000259" key="7">
    <source>
        <dbReference type="Pfam" id="PF03151"/>
    </source>
</evidence>
<feature type="domain" description="Sugar phosphate transporter" evidence="7">
    <location>
        <begin position="94"/>
        <end position="376"/>
    </location>
</feature>
<feature type="region of interest" description="Disordered" evidence="5">
    <location>
        <begin position="1"/>
        <end position="21"/>
    </location>
</feature>
<reference evidence="8" key="3">
    <citation type="submission" date="2004-02" db="EMBL/GenBank/DDBJ databases">
        <title>Extensive shuffling of gene order in genomes of the grass family.</title>
        <authorList>
            <person name="Lai J."/>
            <person name="Swigonova Z."/>
            <person name="Ma J."/>
            <person name="Ramakrishna W."/>
            <person name="Bennetzen J.L."/>
            <person name="Messing J."/>
        </authorList>
    </citation>
    <scope>NUCLEOTIDE SEQUENCE</scope>
</reference>
<accession>Q8W0S5</accession>
<keyword evidence="4 6" id="KW-0472">Membrane</keyword>
<protein>
    <submittedName>
        <fullName evidence="8">Putative phosphate/phosphoenolpyruvate translocator</fullName>
    </submittedName>
</protein>
<dbReference type="GO" id="GO:0016020">
    <property type="term" value="C:membrane"/>
    <property type="evidence" value="ECO:0007669"/>
    <property type="project" value="UniProtKB-SubCell"/>
</dbReference>
<feature type="compositionally biased region" description="Pro residues" evidence="5">
    <location>
        <begin position="69"/>
        <end position="82"/>
    </location>
</feature>
<comment type="subcellular location">
    <subcellularLocation>
        <location evidence="1">Membrane</location>
        <topology evidence="1">Multi-pass membrane protein</topology>
    </subcellularLocation>
</comment>
<dbReference type="PANTHER" id="PTHR11132">
    <property type="entry name" value="SOLUTE CARRIER FAMILY 35"/>
    <property type="match status" value="1"/>
</dbReference>
<sequence length="531" mass="58794">MERGNNGGSGRPPSPPPTPVERKAAWAWRDGAVTYFHLLFYIAISGGQIFFNKASHAAPHLPTSRSPARSPPGLRPSSPDPPRPWVLSSKEINFPYPVALTLLHMVFSSVVCFAITKVFKYLPELVIFFLLYRSKFICVHAMLVRTHGFIRSLYISSVIPIGAMFAMTLWLGNSAYLYISVAFAQMLKAIMPVAVFLLGAAFGLEEMSYKMLSIMSVISVGVIVASVGEITISWVGVVYQMGGVVAEALRLIFIEIFLKKKGVKLNLISMMYYVSPCSAVCLFIPWLFLEKPKMDDSISWNFPPFTLFLNCLCTFILNMSVFLVISRTSALTARVTGVVRDWSVVLLSAAIFADTQLTFINIIGYAIAIAGVVAYNNHKLKVKPQANPQQDVYAASHDSQPKVPKRILKSSRMEEPDCPEGSVSDRGGERQTASLPLPDAFLEFLSENGLDPAVYSMAATIPRYIRELDLVFFLIPRLKPGMESQITEIESELKCVLEKVSWLPGFYAIPPEIQIAGSKAYQQGKARGIHI</sequence>
<feature type="transmembrane region" description="Helical" evidence="6">
    <location>
        <begin position="211"/>
        <end position="232"/>
    </location>
</feature>
<evidence type="ECO:0000256" key="1">
    <source>
        <dbReference type="ARBA" id="ARBA00004141"/>
    </source>
</evidence>
<evidence type="ECO:0000313" key="8">
    <source>
        <dbReference type="EMBL" id="AAL73533.1"/>
    </source>
</evidence>
<dbReference type="EMBL" id="AF466200">
    <property type="protein sequence ID" value="AAL73533.1"/>
    <property type="molecule type" value="Genomic_DNA"/>
</dbReference>
<proteinExistence type="predicted"/>
<keyword evidence="3 6" id="KW-1133">Transmembrane helix</keyword>
<evidence type="ECO:0000256" key="3">
    <source>
        <dbReference type="ARBA" id="ARBA00022989"/>
    </source>
</evidence>
<feature type="transmembrane region" description="Helical" evidence="6">
    <location>
        <begin position="177"/>
        <end position="204"/>
    </location>
</feature>
<feature type="transmembrane region" description="Helical" evidence="6">
    <location>
        <begin position="305"/>
        <end position="325"/>
    </location>
</feature>
<keyword evidence="8" id="KW-0670">Pyruvate</keyword>